<accession>A0A1X0IFT5</accession>
<proteinExistence type="inferred from homology"/>
<dbReference type="InterPro" id="IPR020845">
    <property type="entry name" value="AMP-binding_CS"/>
</dbReference>
<dbReference type="STRING" id="590652.BST39_04185"/>
<dbReference type="Gene3D" id="3.30.300.30">
    <property type="match status" value="1"/>
</dbReference>
<protein>
    <recommendedName>
        <fullName evidence="5">Long-chain-fatty-acid--CoA ligase FadD13</fullName>
        <ecNumber evidence="3">6.2.1.3</ecNumber>
    </recommendedName>
    <alternativeName>
        <fullName evidence="6">Fatty acyl-CoA ligase</fullName>
    </alternativeName>
    <alternativeName>
        <fullName evidence="8">Fatty acyl-CoA synthetase</fullName>
    </alternativeName>
    <alternativeName>
        <fullName evidence="7">Very-long-chain fatty-acyl-CoA synthetase</fullName>
    </alternativeName>
</protein>
<evidence type="ECO:0000256" key="7">
    <source>
        <dbReference type="ARBA" id="ARBA00080667"/>
    </source>
</evidence>
<comment type="caution">
    <text evidence="11">The sequence shown here is derived from an EMBL/GenBank/DDBJ whole genome shotgun (WGS) entry which is preliminary data.</text>
</comment>
<reference evidence="11 12" key="1">
    <citation type="submission" date="2017-02" db="EMBL/GenBank/DDBJ databases">
        <title>The new phylogeny of genus Mycobacterium.</title>
        <authorList>
            <person name="Tortoli E."/>
            <person name="Trovato A."/>
            <person name="Cirillo D.M."/>
        </authorList>
    </citation>
    <scope>NUCLEOTIDE SEQUENCE [LARGE SCALE GENOMIC DNA]</scope>
    <source>
        <strain evidence="11 12">DSM 45000</strain>
    </source>
</reference>
<evidence type="ECO:0000256" key="8">
    <source>
        <dbReference type="ARBA" id="ARBA00083882"/>
    </source>
</evidence>
<dbReference type="GO" id="GO:0031956">
    <property type="term" value="F:medium-chain fatty acid-CoA ligase activity"/>
    <property type="evidence" value="ECO:0007669"/>
    <property type="project" value="TreeGrafter"/>
</dbReference>
<comment type="similarity">
    <text evidence="1">Belongs to the ATP-dependent AMP-binding enzyme family.</text>
</comment>
<organism evidence="11 12">
    <name type="scientific">Mycobacterium paraseoulense</name>
    <dbReference type="NCBI Taxonomy" id="590652"/>
    <lineage>
        <taxon>Bacteria</taxon>
        <taxon>Bacillati</taxon>
        <taxon>Actinomycetota</taxon>
        <taxon>Actinomycetes</taxon>
        <taxon>Mycobacteriales</taxon>
        <taxon>Mycobacteriaceae</taxon>
        <taxon>Mycobacterium</taxon>
    </lineage>
</organism>
<dbReference type="Proteomes" id="UP000192513">
    <property type="component" value="Unassembled WGS sequence"/>
</dbReference>
<dbReference type="InterPro" id="IPR000873">
    <property type="entry name" value="AMP-dep_synth/lig_dom"/>
</dbReference>
<dbReference type="AlphaFoldDB" id="A0A1X0IFT5"/>
<evidence type="ECO:0000313" key="12">
    <source>
        <dbReference type="Proteomes" id="UP000192513"/>
    </source>
</evidence>
<evidence type="ECO:0000259" key="9">
    <source>
        <dbReference type="Pfam" id="PF00501"/>
    </source>
</evidence>
<dbReference type="FunFam" id="3.30.300.30:FF:000008">
    <property type="entry name" value="2,3-dihydroxybenzoate-AMP ligase"/>
    <property type="match status" value="1"/>
</dbReference>
<evidence type="ECO:0000256" key="5">
    <source>
        <dbReference type="ARBA" id="ARBA00069710"/>
    </source>
</evidence>
<dbReference type="GO" id="GO:0004467">
    <property type="term" value="F:long-chain fatty acid-CoA ligase activity"/>
    <property type="evidence" value="ECO:0007669"/>
    <property type="project" value="UniProtKB-EC"/>
</dbReference>
<evidence type="ECO:0000256" key="1">
    <source>
        <dbReference type="ARBA" id="ARBA00006432"/>
    </source>
</evidence>
<dbReference type="Pfam" id="PF00501">
    <property type="entry name" value="AMP-binding"/>
    <property type="match status" value="1"/>
</dbReference>
<gene>
    <name evidence="11" type="ORF">BST39_04185</name>
</gene>
<name>A0A1X0IFT5_9MYCO</name>
<dbReference type="InterPro" id="IPR025110">
    <property type="entry name" value="AMP-bd_C"/>
</dbReference>
<dbReference type="SUPFAM" id="SSF56801">
    <property type="entry name" value="Acetyl-CoA synthetase-like"/>
    <property type="match status" value="1"/>
</dbReference>
<feature type="domain" description="AMP-binding enzyme C-terminal" evidence="10">
    <location>
        <begin position="428"/>
        <end position="503"/>
    </location>
</feature>
<dbReference type="PANTHER" id="PTHR43201:SF5">
    <property type="entry name" value="MEDIUM-CHAIN ACYL-COA LIGASE ACSF2, MITOCHONDRIAL"/>
    <property type="match status" value="1"/>
</dbReference>
<dbReference type="InterPro" id="IPR042099">
    <property type="entry name" value="ANL_N_sf"/>
</dbReference>
<dbReference type="CDD" id="cd04433">
    <property type="entry name" value="AFD_class_I"/>
    <property type="match status" value="1"/>
</dbReference>
<dbReference type="EC" id="6.2.1.3" evidence="3"/>
<feature type="domain" description="AMP-dependent synthetase/ligase" evidence="9">
    <location>
        <begin position="22"/>
        <end position="377"/>
    </location>
</feature>
<comment type="catalytic activity">
    <reaction evidence="4">
        <text>a long-chain fatty acid + ATP + CoA = a long-chain fatty acyl-CoA + AMP + diphosphate</text>
        <dbReference type="Rhea" id="RHEA:15421"/>
        <dbReference type="ChEBI" id="CHEBI:30616"/>
        <dbReference type="ChEBI" id="CHEBI:33019"/>
        <dbReference type="ChEBI" id="CHEBI:57287"/>
        <dbReference type="ChEBI" id="CHEBI:57560"/>
        <dbReference type="ChEBI" id="CHEBI:83139"/>
        <dbReference type="ChEBI" id="CHEBI:456215"/>
        <dbReference type="EC" id="6.2.1.3"/>
    </reaction>
</comment>
<evidence type="ECO:0000256" key="3">
    <source>
        <dbReference type="ARBA" id="ARBA00026121"/>
    </source>
</evidence>
<dbReference type="EMBL" id="MVIE01000004">
    <property type="protein sequence ID" value="ORB45583.1"/>
    <property type="molecule type" value="Genomic_DNA"/>
</dbReference>
<dbReference type="PROSITE" id="PS00455">
    <property type="entry name" value="AMP_BINDING"/>
    <property type="match status" value="1"/>
</dbReference>
<dbReference type="PANTHER" id="PTHR43201">
    <property type="entry name" value="ACYL-COA SYNTHETASE"/>
    <property type="match status" value="1"/>
</dbReference>
<evidence type="ECO:0000256" key="6">
    <source>
        <dbReference type="ARBA" id="ARBA00076959"/>
    </source>
</evidence>
<dbReference type="Gene3D" id="3.40.50.12780">
    <property type="entry name" value="N-terminal domain of ligase-like"/>
    <property type="match status" value="1"/>
</dbReference>
<evidence type="ECO:0000313" key="11">
    <source>
        <dbReference type="EMBL" id="ORB45583.1"/>
    </source>
</evidence>
<dbReference type="Pfam" id="PF13193">
    <property type="entry name" value="AMP-binding_C"/>
    <property type="match status" value="1"/>
</dbReference>
<dbReference type="InterPro" id="IPR045851">
    <property type="entry name" value="AMP-bd_C_sf"/>
</dbReference>
<keyword evidence="2" id="KW-0436">Ligase</keyword>
<evidence type="ECO:0000256" key="2">
    <source>
        <dbReference type="ARBA" id="ARBA00022598"/>
    </source>
</evidence>
<sequence length="528" mass="56528">MRATDSVALSEETIDQALARLARDCGQDPALRWLDETGPHTMSWAEVHSRACAAAATFLELNPRRARTAIVAPNSVDWIVAMFGCAIARMTVVPISPSSADAEVAHMLSLSRAGLVLASKRFGDREVLQRIGRVAETISVRPVVHDIADYDAASWKSTSYVGGRTGADEFLVQFTSGTTGLPKAAVLSHQAVLNTARLFVDAVGLQPGDIFLNPLPLHHVGGSVTGLLLASAVAGTYVIIERFDSVSALRAIREFAPAAIGSVPTMLADILALPDVSPSDFASVRIVMTGATAVDSGLIEEMERRLNVKFVVSYGQSEAPGMVTSAPSDPIELRLRTLGHCVPGRDYYICDPNGSLLATGMVGELCVRGPLTMSGYLRDDGALEPATDDAGWMHTGDLCSMDDHGIVTFRGRIRDVIIRGGENVYPAEVEHVITAHPSVAEAAVFGVPDTRLGERVVAVVLPAAGATVDVDDLSTFVAKRLSRYKRPVEWMIAATLPRTSTGKVLKHQLQQWYEAGSITNYCRGRDSL</sequence>
<keyword evidence="12" id="KW-1185">Reference proteome</keyword>
<evidence type="ECO:0000256" key="4">
    <source>
        <dbReference type="ARBA" id="ARBA00036813"/>
    </source>
</evidence>
<evidence type="ECO:0000259" key="10">
    <source>
        <dbReference type="Pfam" id="PF13193"/>
    </source>
</evidence>